<sequence length="509" mass="58036">MSGDQLHNDSQIEADFRANGSKLIAILPHLIGVKLKGLSTLESDFFLYANCGKTPLGQENSIPSLDLRMGLVARQTDKTLLDTAGIGPLWLVLHPWMPDWFVNSCPGFPGKIYKLTSTLQSDLYTWDYVACLDSHKHKDKHKDREHRHKEHKKDKEKDREKSKHSNRLASPGASLHLIGVLLSYFHASKLASWQRGEWVMPDRRLWWIFLLSEHKDSSEKKHKDKEKTKHKDGSSEKHKDKHKDKDKEKRKEEKMKSSSGDIKIKKEKENGFSSPPRIKDEPDDDGFYAPPKEDSKPLKRPREDDEPPNQDEEVDELCCEWLADVSPLPALVLVGDFNLPDSSWKLNTAERRQAGRFLECVEKNFLSQLREYVIKDKEKAEVFNAFSVSVFNSRSGYPEGSWLPELVERDGEQNVPPAIQEEIISDLLSSLDVQESMELDGIHPGVLRELVEELYAGIESTINEFVANTELGGSVDLLEGGKALQKDLDRLDQWAETTSVTFNKTKCQL</sequence>
<protein>
    <recommendedName>
        <fullName evidence="4">Endonuclease/exonuclease/phosphatase domain-containing protein</fullName>
    </recommendedName>
</protein>
<evidence type="ECO:0000313" key="3">
    <source>
        <dbReference type="Proteomes" id="UP000269221"/>
    </source>
</evidence>
<evidence type="ECO:0008006" key="4">
    <source>
        <dbReference type="Google" id="ProtNLM"/>
    </source>
</evidence>
<organism evidence="2 3">
    <name type="scientific">Hirundo rustica rustica</name>
    <dbReference type="NCBI Taxonomy" id="333673"/>
    <lineage>
        <taxon>Eukaryota</taxon>
        <taxon>Metazoa</taxon>
        <taxon>Chordata</taxon>
        <taxon>Craniata</taxon>
        <taxon>Vertebrata</taxon>
        <taxon>Euteleostomi</taxon>
        <taxon>Archelosauria</taxon>
        <taxon>Archosauria</taxon>
        <taxon>Dinosauria</taxon>
        <taxon>Saurischia</taxon>
        <taxon>Theropoda</taxon>
        <taxon>Coelurosauria</taxon>
        <taxon>Aves</taxon>
        <taxon>Neognathae</taxon>
        <taxon>Neoaves</taxon>
        <taxon>Telluraves</taxon>
        <taxon>Australaves</taxon>
        <taxon>Passeriformes</taxon>
        <taxon>Sylvioidea</taxon>
        <taxon>Hirundinidae</taxon>
        <taxon>Hirundo</taxon>
    </lineage>
</organism>
<dbReference type="STRING" id="333673.A0A3M0J9Y2"/>
<reference evidence="2 3" key="1">
    <citation type="submission" date="2018-07" db="EMBL/GenBank/DDBJ databases">
        <title>A high quality draft genome assembly of the barn swallow (H. rustica rustica).</title>
        <authorList>
            <person name="Formenti G."/>
            <person name="Chiara M."/>
            <person name="Poveda L."/>
            <person name="Francoijs K.-J."/>
            <person name="Bonisoli-Alquati A."/>
            <person name="Canova L."/>
            <person name="Gianfranceschi L."/>
            <person name="Horner D.S."/>
            <person name="Saino N."/>
        </authorList>
    </citation>
    <scope>NUCLEOTIDE SEQUENCE [LARGE SCALE GENOMIC DNA]</scope>
    <source>
        <strain evidence="2">Chelidonia</strain>
        <tissue evidence="2">Blood</tissue>
    </source>
</reference>
<feature type="compositionally biased region" description="Acidic residues" evidence="1">
    <location>
        <begin position="304"/>
        <end position="314"/>
    </location>
</feature>
<comment type="caution">
    <text evidence="2">The sequence shown here is derived from an EMBL/GenBank/DDBJ whole genome shotgun (WGS) entry which is preliminary data.</text>
</comment>
<feature type="compositionally biased region" description="Basic and acidic residues" evidence="1">
    <location>
        <begin position="153"/>
        <end position="163"/>
    </location>
</feature>
<feature type="region of interest" description="Disordered" evidence="1">
    <location>
        <begin position="218"/>
        <end position="314"/>
    </location>
</feature>
<feature type="compositionally biased region" description="Basic and acidic residues" evidence="1">
    <location>
        <begin position="291"/>
        <end position="303"/>
    </location>
</feature>
<dbReference type="AlphaFoldDB" id="A0A3M0J9Y2"/>
<dbReference type="EMBL" id="QRBI01000184">
    <property type="protein sequence ID" value="RMB95629.1"/>
    <property type="molecule type" value="Genomic_DNA"/>
</dbReference>
<keyword evidence="3" id="KW-1185">Reference proteome</keyword>
<feature type="compositionally biased region" description="Basic and acidic residues" evidence="1">
    <location>
        <begin position="218"/>
        <end position="270"/>
    </location>
</feature>
<dbReference type="OrthoDB" id="9397755at2759"/>
<evidence type="ECO:0000256" key="1">
    <source>
        <dbReference type="SAM" id="MobiDB-lite"/>
    </source>
</evidence>
<feature type="compositionally biased region" description="Basic residues" evidence="1">
    <location>
        <begin position="139"/>
        <end position="152"/>
    </location>
</feature>
<evidence type="ECO:0000313" key="2">
    <source>
        <dbReference type="EMBL" id="RMB95629.1"/>
    </source>
</evidence>
<proteinExistence type="predicted"/>
<gene>
    <name evidence="2" type="ORF">DUI87_27741</name>
</gene>
<accession>A0A3M0J9Y2</accession>
<dbReference type="Proteomes" id="UP000269221">
    <property type="component" value="Unassembled WGS sequence"/>
</dbReference>
<name>A0A3M0J9Y2_HIRRU</name>
<feature type="region of interest" description="Disordered" evidence="1">
    <location>
        <begin position="139"/>
        <end position="169"/>
    </location>
</feature>